<evidence type="ECO:0000313" key="1">
    <source>
        <dbReference type="EMBL" id="KAH8029975.1"/>
    </source>
</evidence>
<dbReference type="PANTHER" id="PTHR33327">
    <property type="entry name" value="ENDONUCLEASE"/>
    <property type="match status" value="1"/>
</dbReference>
<proteinExistence type="predicted"/>
<comment type="caution">
    <text evidence="1">The sequence shown here is derived from an EMBL/GenBank/DDBJ whole genome shotgun (WGS) entry which is preliminary data.</text>
</comment>
<dbReference type="AlphaFoldDB" id="A0A9J6E672"/>
<organism evidence="1 2">
    <name type="scientific">Rhipicephalus microplus</name>
    <name type="common">Cattle tick</name>
    <name type="synonym">Boophilus microplus</name>
    <dbReference type="NCBI Taxonomy" id="6941"/>
    <lineage>
        <taxon>Eukaryota</taxon>
        <taxon>Metazoa</taxon>
        <taxon>Ecdysozoa</taxon>
        <taxon>Arthropoda</taxon>
        <taxon>Chelicerata</taxon>
        <taxon>Arachnida</taxon>
        <taxon>Acari</taxon>
        <taxon>Parasitiformes</taxon>
        <taxon>Ixodida</taxon>
        <taxon>Ixodoidea</taxon>
        <taxon>Ixodidae</taxon>
        <taxon>Rhipicephalinae</taxon>
        <taxon>Rhipicephalus</taxon>
        <taxon>Boophilus</taxon>
    </lineage>
</organism>
<gene>
    <name evidence="1" type="ORF">HPB51_006181</name>
</gene>
<protein>
    <submittedName>
        <fullName evidence="1">Uncharacterized protein</fullName>
    </submittedName>
</protein>
<reference evidence="1" key="2">
    <citation type="submission" date="2021-09" db="EMBL/GenBank/DDBJ databases">
        <authorList>
            <person name="Jia N."/>
            <person name="Wang J."/>
            <person name="Shi W."/>
            <person name="Du L."/>
            <person name="Sun Y."/>
            <person name="Zhan W."/>
            <person name="Jiang J."/>
            <person name="Wang Q."/>
            <person name="Zhang B."/>
            <person name="Ji P."/>
            <person name="Sakyi L.B."/>
            <person name="Cui X."/>
            <person name="Yuan T."/>
            <person name="Jiang B."/>
            <person name="Yang W."/>
            <person name="Lam T.T.-Y."/>
            <person name="Chang Q."/>
            <person name="Ding S."/>
            <person name="Wang X."/>
            <person name="Zhu J."/>
            <person name="Ruan X."/>
            <person name="Zhao L."/>
            <person name="Wei J."/>
            <person name="Que T."/>
            <person name="Du C."/>
            <person name="Cheng J."/>
            <person name="Dai P."/>
            <person name="Han X."/>
            <person name="Huang E."/>
            <person name="Gao Y."/>
            <person name="Liu J."/>
            <person name="Shao H."/>
            <person name="Ye R."/>
            <person name="Li L."/>
            <person name="Wei W."/>
            <person name="Wang X."/>
            <person name="Wang C."/>
            <person name="Huo Q."/>
            <person name="Li W."/>
            <person name="Guo W."/>
            <person name="Chen H."/>
            <person name="Chen S."/>
            <person name="Zhou L."/>
            <person name="Zhou L."/>
            <person name="Ni X."/>
            <person name="Tian J."/>
            <person name="Zhou Y."/>
            <person name="Sheng Y."/>
            <person name="Liu T."/>
            <person name="Pan Y."/>
            <person name="Xia L."/>
            <person name="Li J."/>
            <person name="Zhao F."/>
            <person name="Cao W."/>
        </authorList>
    </citation>
    <scope>NUCLEOTIDE SEQUENCE</scope>
    <source>
        <strain evidence="1">Rmic-2018</strain>
        <tissue evidence="1">Larvae</tissue>
    </source>
</reference>
<dbReference type="PANTHER" id="PTHR33327:SF3">
    <property type="entry name" value="RNA-DIRECTED DNA POLYMERASE"/>
    <property type="match status" value="1"/>
</dbReference>
<dbReference type="Proteomes" id="UP000821866">
    <property type="component" value="Chromosome 3"/>
</dbReference>
<evidence type="ECO:0000313" key="2">
    <source>
        <dbReference type="Proteomes" id="UP000821866"/>
    </source>
</evidence>
<sequence length="102" mass="11374">MTASQRFCIQQLVSVENLGVRRHSQLLLRMRQLMSGNTTTTDENLYRELFLQRLTGNVRMVLATAPKLDLNSLARLVDKVLEVATPFVCNVTPSLNNVSAAA</sequence>
<accession>A0A9J6E672</accession>
<name>A0A9J6E672_RHIMP</name>
<reference evidence="1" key="1">
    <citation type="journal article" date="2020" name="Cell">
        <title>Large-Scale Comparative Analyses of Tick Genomes Elucidate Their Genetic Diversity and Vector Capacities.</title>
        <authorList>
            <consortium name="Tick Genome and Microbiome Consortium (TIGMIC)"/>
            <person name="Jia N."/>
            <person name="Wang J."/>
            <person name="Shi W."/>
            <person name="Du L."/>
            <person name="Sun Y."/>
            <person name="Zhan W."/>
            <person name="Jiang J.F."/>
            <person name="Wang Q."/>
            <person name="Zhang B."/>
            <person name="Ji P."/>
            <person name="Bell-Sakyi L."/>
            <person name="Cui X.M."/>
            <person name="Yuan T.T."/>
            <person name="Jiang B.G."/>
            <person name="Yang W.F."/>
            <person name="Lam T.T."/>
            <person name="Chang Q.C."/>
            <person name="Ding S.J."/>
            <person name="Wang X.J."/>
            <person name="Zhu J.G."/>
            <person name="Ruan X.D."/>
            <person name="Zhao L."/>
            <person name="Wei J.T."/>
            <person name="Ye R.Z."/>
            <person name="Que T.C."/>
            <person name="Du C.H."/>
            <person name="Zhou Y.H."/>
            <person name="Cheng J.X."/>
            <person name="Dai P.F."/>
            <person name="Guo W.B."/>
            <person name="Han X.H."/>
            <person name="Huang E.J."/>
            <person name="Li L.F."/>
            <person name="Wei W."/>
            <person name="Gao Y.C."/>
            <person name="Liu J.Z."/>
            <person name="Shao H.Z."/>
            <person name="Wang X."/>
            <person name="Wang C.C."/>
            <person name="Yang T.C."/>
            <person name="Huo Q.B."/>
            <person name="Li W."/>
            <person name="Chen H.Y."/>
            <person name="Chen S.E."/>
            <person name="Zhou L.G."/>
            <person name="Ni X.B."/>
            <person name="Tian J.H."/>
            <person name="Sheng Y."/>
            <person name="Liu T."/>
            <person name="Pan Y.S."/>
            <person name="Xia L.Y."/>
            <person name="Li J."/>
            <person name="Zhao F."/>
            <person name="Cao W.C."/>
        </authorList>
    </citation>
    <scope>NUCLEOTIDE SEQUENCE</scope>
    <source>
        <strain evidence="1">Rmic-2018</strain>
    </source>
</reference>
<dbReference type="EMBL" id="JABSTU010000005">
    <property type="protein sequence ID" value="KAH8029975.1"/>
    <property type="molecule type" value="Genomic_DNA"/>
</dbReference>
<keyword evidence="2" id="KW-1185">Reference proteome</keyword>